<dbReference type="Pfam" id="PF00168">
    <property type="entry name" value="C2"/>
    <property type="match status" value="1"/>
</dbReference>
<accession>A0ABQ6MY48</accession>
<dbReference type="PROSITE" id="PS50004">
    <property type="entry name" value="C2"/>
    <property type="match status" value="1"/>
</dbReference>
<dbReference type="SMART" id="SM00239">
    <property type="entry name" value="C2"/>
    <property type="match status" value="1"/>
</dbReference>
<evidence type="ECO:0000313" key="5">
    <source>
        <dbReference type="Proteomes" id="UP001165060"/>
    </source>
</evidence>
<comment type="caution">
    <text evidence="4">The sequence shown here is derived from an EMBL/GenBank/DDBJ whole genome shotgun (WGS) entry which is preliminary data.</text>
</comment>
<dbReference type="EMBL" id="BRYB01001855">
    <property type="protein sequence ID" value="GMI35068.1"/>
    <property type="molecule type" value="Genomic_DNA"/>
</dbReference>
<evidence type="ECO:0000259" key="3">
    <source>
        <dbReference type="PROSITE" id="PS50004"/>
    </source>
</evidence>
<dbReference type="PANTHER" id="PTHR45911">
    <property type="entry name" value="C2 DOMAIN-CONTAINING PROTEIN"/>
    <property type="match status" value="1"/>
</dbReference>
<dbReference type="InterPro" id="IPR035892">
    <property type="entry name" value="C2_domain_sf"/>
</dbReference>
<feature type="domain" description="C2" evidence="3">
    <location>
        <begin position="63"/>
        <end position="187"/>
    </location>
</feature>
<dbReference type="SUPFAM" id="SSF49562">
    <property type="entry name" value="C2 domain (Calcium/lipid-binding domain, CaLB)"/>
    <property type="match status" value="1"/>
</dbReference>
<keyword evidence="5" id="KW-1185">Reference proteome</keyword>
<evidence type="ECO:0000313" key="4">
    <source>
        <dbReference type="EMBL" id="GMI35068.1"/>
    </source>
</evidence>
<evidence type="ECO:0000256" key="2">
    <source>
        <dbReference type="ARBA" id="ARBA00022837"/>
    </source>
</evidence>
<reference evidence="4 5" key="1">
    <citation type="journal article" date="2023" name="Commun. Biol.">
        <title>Genome analysis of Parmales, the sister group of diatoms, reveals the evolutionary specialization of diatoms from phago-mixotrophs to photoautotrophs.</title>
        <authorList>
            <person name="Ban H."/>
            <person name="Sato S."/>
            <person name="Yoshikawa S."/>
            <person name="Yamada K."/>
            <person name="Nakamura Y."/>
            <person name="Ichinomiya M."/>
            <person name="Sato N."/>
            <person name="Blanc-Mathieu R."/>
            <person name="Endo H."/>
            <person name="Kuwata A."/>
            <person name="Ogata H."/>
        </authorList>
    </citation>
    <scope>NUCLEOTIDE SEQUENCE [LARGE SCALE GENOMIC DNA]</scope>
</reference>
<keyword evidence="2" id="KW-0106">Calcium</keyword>
<protein>
    <recommendedName>
        <fullName evidence="3">C2 domain-containing protein</fullName>
    </recommendedName>
</protein>
<dbReference type="Gene3D" id="2.60.40.150">
    <property type="entry name" value="C2 domain"/>
    <property type="match status" value="1"/>
</dbReference>
<sequence>MMQAHPEPNRPFFHSISSIFKSKKRLTSSGSTEVRVKPYVHTAWMTEAELQEDAAKPSQFVVDMTATDKPLPTSSKLPPMGTLTVELLEMNGVIKSDMLGKSDPYAVFVFEDKAMKTDYISNCLSPIYPRLCRRAAKFSIRQAASTLYVGCFDYDTDTNVLDDDDPLGRVAIKLSSLRPGTEYDVTYPLQHSELTSLKGERG</sequence>
<dbReference type="InterPro" id="IPR000008">
    <property type="entry name" value="C2_dom"/>
</dbReference>
<organism evidence="4 5">
    <name type="scientific">Tetraparma gracilis</name>
    <dbReference type="NCBI Taxonomy" id="2962635"/>
    <lineage>
        <taxon>Eukaryota</taxon>
        <taxon>Sar</taxon>
        <taxon>Stramenopiles</taxon>
        <taxon>Ochrophyta</taxon>
        <taxon>Bolidophyceae</taxon>
        <taxon>Parmales</taxon>
        <taxon>Triparmaceae</taxon>
        <taxon>Tetraparma</taxon>
    </lineage>
</organism>
<keyword evidence="1" id="KW-0479">Metal-binding</keyword>
<gene>
    <name evidence="4" type="ORF">TeGR_g11254</name>
</gene>
<proteinExistence type="predicted"/>
<evidence type="ECO:0000256" key="1">
    <source>
        <dbReference type="ARBA" id="ARBA00022723"/>
    </source>
</evidence>
<dbReference type="Proteomes" id="UP001165060">
    <property type="component" value="Unassembled WGS sequence"/>
</dbReference>
<name>A0ABQ6MY48_9STRA</name>